<keyword evidence="1" id="KW-0472">Membrane</keyword>
<dbReference type="NCBIfam" id="TIGR02532">
    <property type="entry name" value="IV_pilin_GFxxxE"/>
    <property type="match status" value="1"/>
</dbReference>
<protein>
    <recommendedName>
        <fullName evidence="4">Prepilin-type N-terminal cleavage/methylation domain-containing protein</fullName>
    </recommendedName>
</protein>
<accession>A0A3D5QCQ5</accession>
<gene>
    <name evidence="2" type="ORF">DHM44_07480</name>
</gene>
<reference evidence="2 3" key="1">
    <citation type="journal article" date="2018" name="Nat. Biotechnol.">
        <title>A standardized bacterial taxonomy based on genome phylogeny substantially revises the tree of life.</title>
        <authorList>
            <person name="Parks D.H."/>
            <person name="Chuvochina M."/>
            <person name="Waite D.W."/>
            <person name="Rinke C."/>
            <person name="Skarshewski A."/>
            <person name="Chaumeil P.A."/>
            <person name="Hugenholtz P."/>
        </authorList>
    </citation>
    <scope>NUCLEOTIDE SEQUENCE [LARGE SCALE GENOMIC DNA]</scope>
    <source>
        <strain evidence="2">UBA8672</strain>
    </source>
</reference>
<organism evidence="2 3">
    <name type="scientific">Flexistipes sinusarabici</name>
    <dbReference type="NCBI Taxonomy" id="2352"/>
    <lineage>
        <taxon>Bacteria</taxon>
        <taxon>Pseudomonadati</taxon>
        <taxon>Deferribacterota</taxon>
        <taxon>Deferribacteres</taxon>
        <taxon>Deferribacterales</taxon>
        <taxon>Flexistipitaceae</taxon>
        <taxon>Flexistipes</taxon>
    </lineage>
</organism>
<dbReference type="AlphaFoldDB" id="A0A3D5QCQ5"/>
<feature type="transmembrane region" description="Helical" evidence="1">
    <location>
        <begin position="7"/>
        <end position="28"/>
    </location>
</feature>
<dbReference type="Pfam" id="PF07963">
    <property type="entry name" value="N_methyl"/>
    <property type="match status" value="1"/>
</dbReference>
<comment type="caution">
    <text evidence="2">The sequence shown here is derived from an EMBL/GenBank/DDBJ whole genome shotgun (WGS) entry which is preliminary data.</text>
</comment>
<sequence length="320" mass="35195">MDKGFTLVELLVSLFIFSILMSGVYVTYTSLYSDYKMQSSGIQSEVEKLVGLNLLRLDIEHAGYGISDNSSALPIEMNSNDLIVRSVINATNQKTYGWSLIEYNGSWNLKSGDPSISGANYVVLDALDKSFVTDGVNWGDSTGMSAGNSYLAFPYDNATSGCATQFCNKITYALSGSTSTSNCNPNTSDLLRKVGDGSGSHIVDCVADMKIRFDYDSDNSSGIEDDERNQAFSGTWSADDIRENLKSVNVYLLVQDGNIDRDFNFAEINQVDTSVPAFIYYNADPTDTNCDPEDICLDLPSDYEHYRWAPVSVKVNPMNL</sequence>
<evidence type="ECO:0000313" key="2">
    <source>
        <dbReference type="EMBL" id="HCW93508.1"/>
    </source>
</evidence>
<dbReference type="InterPro" id="IPR045584">
    <property type="entry name" value="Pilin-like"/>
</dbReference>
<dbReference type="InterPro" id="IPR012902">
    <property type="entry name" value="N_methyl_site"/>
</dbReference>
<name>A0A3D5QCQ5_FLESI</name>
<evidence type="ECO:0000256" key="1">
    <source>
        <dbReference type="SAM" id="Phobius"/>
    </source>
</evidence>
<dbReference type="SUPFAM" id="SSF54523">
    <property type="entry name" value="Pili subunits"/>
    <property type="match status" value="1"/>
</dbReference>
<dbReference type="Proteomes" id="UP000262325">
    <property type="component" value="Unassembled WGS sequence"/>
</dbReference>
<evidence type="ECO:0008006" key="4">
    <source>
        <dbReference type="Google" id="ProtNLM"/>
    </source>
</evidence>
<keyword evidence="1" id="KW-0812">Transmembrane</keyword>
<dbReference type="PROSITE" id="PS00409">
    <property type="entry name" value="PROKAR_NTER_METHYL"/>
    <property type="match status" value="1"/>
</dbReference>
<dbReference type="EMBL" id="DPPF01000154">
    <property type="protein sequence ID" value="HCW93508.1"/>
    <property type="molecule type" value="Genomic_DNA"/>
</dbReference>
<proteinExistence type="predicted"/>
<keyword evidence="1" id="KW-1133">Transmembrane helix</keyword>
<evidence type="ECO:0000313" key="3">
    <source>
        <dbReference type="Proteomes" id="UP000262325"/>
    </source>
</evidence>